<name>A0A2M7Z7R4_9BACT</name>
<evidence type="ECO:0000313" key="3">
    <source>
        <dbReference type="Proteomes" id="UP000230843"/>
    </source>
</evidence>
<dbReference type="Proteomes" id="UP000230843">
    <property type="component" value="Unassembled WGS sequence"/>
</dbReference>
<dbReference type="AlphaFoldDB" id="A0A2M7Z7R4"/>
<keyword evidence="1" id="KW-1133">Transmembrane helix</keyword>
<reference evidence="3" key="1">
    <citation type="submission" date="2017-09" db="EMBL/GenBank/DDBJ databases">
        <title>Depth-based differentiation of microbial function through sediment-hosted aquifers and enrichment of novel symbionts in the deep terrestrial subsurface.</title>
        <authorList>
            <person name="Probst A.J."/>
            <person name="Ladd B."/>
            <person name="Jarett J.K."/>
            <person name="Geller-Mcgrath D.E."/>
            <person name="Sieber C.M.K."/>
            <person name="Emerson J.B."/>
            <person name="Anantharaman K."/>
            <person name="Thomas B.C."/>
            <person name="Malmstrom R."/>
            <person name="Stieglmeier M."/>
            <person name="Klingl A."/>
            <person name="Woyke T."/>
            <person name="Ryan C.M."/>
            <person name="Banfield J.F."/>
        </authorList>
    </citation>
    <scope>NUCLEOTIDE SEQUENCE [LARGE SCALE GENOMIC DNA]</scope>
</reference>
<organism evidence="2 3">
    <name type="scientific">Candidatus Magasanikbacteria bacterium CG_4_9_14_3_um_filter_32_9</name>
    <dbReference type="NCBI Taxonomy" id="1974644"/>
    <lineage>
        <taxon>Bacteria</taxon>
        <taxon>Candidatus Magasanikiibacteriota</taxon>
    </lineage>
</organism>
<comment type="caution">
    <text evidence="2">The sequence shown here is derived from an EMBL/GenBank/DDBJ whole genome shotgun (WGS) entry which is preliminary data.</text>
</comment>
<evidence type="ECO:0000256" key="1">
    <source>
        <dbReference type="SAM" id="Phobius"/>
    </source>
</evidence>
<evidence type="ECO:0008006" key="4">
    <source>
        <dbReference type="Google" id="ProtNLM"/>
    </source>
</evidence>
<accession>A0A2M7Z7R4</accession>
<keyword evidence="1" id="KW-0812">Transmembrane</keyword>
<protein>
    <recommendedName>
        <fullName evidence="4">Baseplate protein J-like domain-containing protein</fullName>
    </recommendedName>
</protein>
<proteinExistence type="predicted"/>
<feature type="transmembrane region" description="Helical" evidence="1">
    <location>
        <begin position="21"/>
        <end position="40"/>
    </location>
</feature>
<dbReference type="EMBL" id="PFVJ01000006">
    <property type="protein sequence ID" value="PJA90473.1"/>
    <property type="molecule type" value="Genomic_DNA"/>
</dbReference>
<sequence length="378" mass="40967">MSSEKFQKSFASEQPVRLYKFIAISFLLLTVVLLVVIIFMSSKRATITIISKTEVVDVSGTVEVGKGSNAVTGTVSTTVITLNKVFSPTGDKEEPAIARGTVTLFNETSSAQPLIATTRLLSSEGVLFHIKDKVTVPAKGNITAEVYSDTMGVENNIGPTKFTVPGLATDKQAVIFAESEEAMTGGVATSGVISADDIKQAEVVLTGELEELGKKSFGEINPNMGVNFSIIQNTFESDKAIGEEVSEFTITGRATILAVMYDKKEVDSRARNLLLRRAVNDAETIEQGDVEPVVSLESYDVARGSAVLSVFYSGIAKLNADSKQLQKVMFFDKNKEEVRQYVLALDHVNSVDVEFKPAWIQTVPPVDSHVKIVIKQVE</sequence>
<evidence type="ECO:0000313" key="2">
    <source>
        <dbReference type="EMBL" id="PJA90473.1"/>
    </source>
</evidence>
<keyword evidence="1" id="KW-0472">Membrane</keyword>
<gene>
    <name evidence="2" type="ORF">CO137_00245</name>
</gene>